<evidence type="ECO:0000256" key="1">
    <source>
        <dbReference type="ARBA" id="ARBA00004273"/>
    </source>
</evidence>
<dbReference type="AlphaFoldDB" id="A0A0J0XZH7"/>
<keyword evidence="13" id="KW-1185">Reference proteome</keyword>
<feature type="region of interest" description="Disordered" evidence="11">
    <location>
        <begin position="1"/>
        <end position="34"/>
    </location>
</feature>
<dbReference type="RefSeq" id="XP_018282923.1">
    <property type="nucleotide sequence ID" value="XM_018420611.1"/>
</dbReference>
<proteinExistence type="inferred from homology"/>
<accession>A0A0J0XZH7</accession>
<dbReference type="Proteomes" id="UP000053611">
    <property type="component" value="Unassembled WGS sequence"/>
</dbReference>
<protein>
    <recommendedName>
        <fullName evidence="10">Holocytochrome c-type synthase</fullName>
        <ecNumber evidence="10">4.4.1.17</ecNumber>
    </recommendedName>
</protein>
<evidence type="ECO:0000256" key="5">
    <source>
        <dbReference type="ARBA" id="ARBA00022792"/>
    </source>
</evidence>
<evidence type="ECO:0000256" key="7">
    <source>
        <dbReference type="ARBA" id="ARBA00023128"/>
    </source>
</evidence>
<dbReference type="OrthoDB" id="4243at2759"/>
<comment type="subcellular location">
    <subcellularLocation>
        <location evidence="1 10">Mitochondrion inner membrane</location>
    </subcellularLocation>
</comment>
<dbReference type="EC" id="4.4.1.17" evidence="10"/>
<dbReference type="InterPro" id="IPR000511">
    <property type="entry name" value="Holocyt_c/c1_synthase"/>
</dbReference>
<reference evidence="12 13" key="1">
    <citation type="submission" date="2015-03" db="EMBL/GenBank/DDBJ databases">
        <title>Genomics and transcriptomics of the oil-accumulating basidiomycete yeast T. oleaginosus allow insights into substrate utilization and the diverse evolutionary trajectories of mating systems in fungi.</title>
        <authorList>
            <consortium name="DOE Joint Genome Institute"/>
            <person name="Kourist R."/>
            <person name="Kracht O."/>
            <person name="Bracharz F."/>
            <person name="Lipzen A."/>
            <person name="Nolan M."/>
            <person name="Ohm R."/>
            <person name="Grigoriev I."/>
            <person name="Sun S."/>
            <person name="Heitman J."/>
            <person name="Bruck T."/>
            <person name="Nowrousian M."/>
        </authorList>
    </citation>
    <scope>NUCLEOTIDE SEQUENCE [LARGE SCALE GENOMIC DNA]</scope>
    <source>
        <strain evidence="12 13">IBC0246</strain>
    </source>
</reference>
<dbReference type="Pfam" id="PF01265">
    <property type="entry name" value="Cyto_heme_lyase"/>
    <property type="match status" value="2"/>
</dbReference>
<keyword evidence="5 10" id="KW-0999">Mitochondrion inner membrane</keyword>
<keyword evidence="9 10" id="KW-0456">Lyase</keyword>
<comment type="function">
    <text evidence="10">Lyase that catalyzes the covalent linking of the heme group to the cytochrome C apoprotein to produce the mature functional cytochrome.</text>
</comment>
<dbReference type="PROSITE" id="PS00822">
    <property type="entry name" value="CYTO_HEME_LYASE_2"/>
    <property type="match status" value="1"/>
</dbReference>
<dbReference type="GO" id="GO:0004408">
    <property type="term" value="F:holocytochrome-c synthase activity"/>
    <property type="evidence" value="ECO:0007669"/>
    <property type="project" value="UniProtKB-EC"/>
</dbReference>
<dbReference type="EMBL" id="KQ087177">
    <property type="protein sequence ID" value="KLT46432.1"/>
    <property type="molecule type" value="Genomic_DNA"/>
</dbReference>
<keyword evidence="6 10" id="KW-0408">Iron</keyword>
<dbReference type="STRING" id="879819.A0A0J0XZH7"/>
<dbReference type="PANTHER" id="PTHR12743">
    <property type="entry name" value="CYTOCHROME C1 HEME LYASE"/>
    <property type="match status" value="1"/>
</dbReference>
<name>A0A0J0XZH7_9TREE</name>
<evidence type="ECO:0000256" key="9">
    <source>
        <dbReference type="ARBA" id="ARBA00023239"/>
    </source>
</evidence>
<dbReference type="GO" id="GO:0005743">
    <property type="term" value="C:mitochondrial inner membrane"/>
    <property type="evidence" value="ECO:0007669"/>
    <property type="project" value="UniProtKB-SubCell"/>
</dbReference>
<feature type="compositionally biased region" description="Low complexity" evidence="11">
    <location>
        <begin position="9"/>
        <end position="21"/>
    </location>
</feature>
<dbReference type="PANTHER" id="PTHR12743:SF3">
    <property type="entry name" value="HOLOCYTOCHROME-C SYNTHASE"/>
    <property type="match status" value="1"/>
</dbReference>
<organism evidence="12 13">
    <name type="scientific">Cutaneotrichosporon oleaginosum</name>
    <dbReference type="NCBI Taxonomy" id="879819"/>
    <lineage>
        <taxon>Eukaryota</taxon>
        <taxon>Fungi</taxon>
        <taxon>Dikarya</taxon>
        <taxon>Basidiomycota</taxon>
        <taxon>Agaricomycotina</taxon>
        <taxon>Tremellomycetes</taxon>
        <taxon>Trichosporonales</taxon>
        <taxon>Trichosporonaceae</taxon>
        <taxon>Cutaneotrichosporon</taxon>
    </lineage>
</organism>
<keyword evidence="3 10" id="KW-0349">Heme</keyword>
<evidence type="ECO:0000256" key="3">
    <source>
        <dbReference type="ARBA" id="ARBA00022617"/>
    </source>
</evidence>
<keyword evidence="7 10" id="KW-0496">Mitochondrion</keyword>
<evidence type="ECO:0000313" key="13">
    <source>
        <dbReference type="Proteomes" id="UP000053611"/>
    </source>
</evidence>
<evidence type="ECO:0000256" key="2">
    <source>
        <dbReference type="ARBA" id="ARBA00007255"/>
    </source>
</evidence>
<comment type="catalytic activity">
    <reaction evidence="10">
        <text>holo-[cytochrome c] = apo-[cytochrome c] + heme b</text>
        <dbReference type="Rhea" id="RHEA:22648"/>
        <dbReference type="Rhea" id="RHEA-COMP:10725"/>
        <dbReference type="Rhea" id="RHEA-COMP:10726"/>
        <dbReference type="ChEBI" id="CHEBI:29950"/>
        <dbReference type="ChEBI" id="CHEBI:60344"/>
        <dbReference type="ChEBI" id="CHEBI:83739"/>
        <dbReference type="EC" id="4.4.1.17"/>
    </reaction>
</comment>
<evidence type="ECO:0000256" key="8">
    <source>
        <dbReference type="ARBA" id="ARBA00023136"/>
    </source>
</evidence>
<keyword evidence="8 10" id="KW-0472">Membrane</keyword>
<evidence type="ECO:0000256" key="6">
    <source>
        <dbReference type="ARBA" id="ARBA00023004"/>
    </source>
</evidence>
<evidence type="ECO:0000256" key="11">
    <source>
        <dbReference type="SAM" id="MobiDB-lite"/>
    </source>
</evidence>
<keyword evidence="4 10" id="KW-0479">Metal-binding</keyword>
<gene>
    <name evidence="12" type="ORF">CC85DRAFT_253480</name>
</gene>
<evidence type="ECO:0000256" key="4">
    <source>
        <dbReference type="ARBA" id="ARBA00022723"/>
    </source>
</evidence>
<dbReference type="GO" id="GO:0046872">
    <property type="term" value="F:metal ion binding"/>
    <property type="evidence" value="ECO:0007669"/>
    <property type="project" value="UniProtKB-KW"/>
</dbReference>
<sequence>MKWNIGSTSSSAAASAPSLPADHPPVPTGAAQCPIDHASLSPEAIAAHKARTEKKAAQCPIDHASLPPEAIAAHKARAEKKAECPIDHGGMMGALGAAVGAPNALNPVNHIPQGLSATERAPGQTVDLSTERTMSSIPRPQTKEDAYGGGEDKVWAYPSPQQFYNALVRKGWETPEDSIDMIVDIHNFINEGAWDEIMKWERRRPGGEHAQLAKFQGRPHDLSPRARWQLFMAKLFPNDYSSEPPFDRHDWIVTRPVLDEQGNKTKEETSTRYVIDYYSVPSDGGEAVFSLEVRPALDSFADASERIKMAAHEWMQSRS</sequence>
<dbReference type="GeneID" id="28981214"/>
<evidence type="ECO:0000313" key="12">
    <source>
        <dbReference type="EMBL" id="KLT46432.1"/>
    </source>
</evidence>
<feature type="compositionally biased region" description="Polar residues" evidence="11">
    <location>
        <begin position="126"/>
        <end position="139"/>
    </location>
</feature>
<feature type="region of interest" description="Disordered" evidence="11">
    <location>
        <begin position="120"/>
        <end position="146"/>
    </location>
</feature>
<evidence type="ECO:0000256" key="10">
    <source>
        <dbReference type="RuleBase" id="RU363130"/>
    </source>
</evidence>
<comment type="similarity">
    <text evidence="2 10">Belongs to the cytochrome c-type heme lyase family.</text>
</comment>